<dbReference type="InterPro" id="IPR058621">
    <property type="entry name" value="SH3_HelY"/>
</dbReference>
<evidence type="ECO:0000256" key="4">
    <source>
        <dbReference type="ARBA" id="ARBA00022840"/>
    </source>
</evidence>
<dbReference type="RefSeq" id="WP_117189224.1">
    <property type="nucleotide sequence ID" value="NZ_NOWI01000004.1"/>
</dbReference>
<accession>A0A3E2DHQ9</accession>
<dbReference type="AlphaFoldDB" id="A0A3E2DHQ9"/>
<organism evidence="8 9">
    <name type="scientific">Cutibacterium avidum</name>
    <dbReference type="NCBI Taxonomy" id="33010"/>
    <lineage>
        <taxon>Bacteria</taxon>
        <taxon>Bacillati</taxon>
        <taxon>Actinomycetota</taxon>
        <taxon>Actinomycetes</taxon>
        <taxon>Propionibacteriales</taxon>
        <taxon>Propionibacteriaceae</taxon>
        <taxon>Cutibacterium</taxon>
    </lineage>
</organism>
<keyword evidence="3 8" id="KW-0347">Helicase</keyword>
<protein>
    <submittedName>
        <fullName evidence="8">RNA helicase</fullName>
    </submittedName>
</protein>
<comment type="caution">
    <text evidence="8">The sequence shown here is derived from an EMBL/GenBank/DDBJ whole genome shotgun (WGS) entry which is preliminary data.</text>
</comment>
<dbReference type="SUPFAM" id="SSF52540">
    <property type="entry name" value="P-loop containing nucleoside triphosphate hydrolases"/>
    <property type="match status" value="1"/>
</dbReference>
<dbReference type="InterPro" id="IPR027417">
    <property type="entry name" value="P-loop_NTPase"/>
</dbReference>
<evidence type="ECO:0000256" key="3">
    <source>
        <dbReference type="ARBA" id="ARBA00022806"/>
    </source>
</evidence>
<dbReference type="GO" id="GO:0016787">
    <property type="term" value="F:hydrolase activity"/>
    <property type="evidence" value="ECO:0007669"/>
    <property type="project" value="UniProtKB-KW"/>
</dbReference>
<dbReference type="SMART" id="SM00487">
    <property type="entry name" value="DEXDc"/>
    <property type="match status" value="1"/>
</dbReference>
<keyword evidence="1" id="KW-0547">Nucleotide-binding</keyword>
<reference evidence="8 9" key="1">
    <citation type="submission" date="2017-07" db="EMBL/GenBank/DDBJ databases">
        <authorList>
            <person name="Sun Z.S."/>
            <person name="Albrecht U."/>
            <person name="Echele G."/>
            <person name="Lee C.C."/>
        </authorList>
    </citation>
    <scope>NUCLEOTIDE SEQUENCE [LARGE SCALE GENOMIC DNA]</scope>
    <source>
        <strain evidence="8 9">P16-029</strain>
    </source>
</reference>
<dbReference type="GO" id="GO:0055087">
    <property type="term" value="C:Ski complex"/>
    <property type="evidence" value="ECO:0007669"/>
    <property type="project" value="TreeGrafter"/>
</dbReference>
<dbReference type="PANTHER" id="PTHR12131:SF1">
    <property type="entry name" value="ATP-DEPENDENT RNA HELICASE SUPV3L1, MITOCHONDRIAL-RELATED"/>
    <property type="match status" value="1"/>
</dbReference>
<proteinExistence type="predicted"/>
<keyword evidence="2" id="KW-0378">Hydrolase</keyword>
<dbReference type="Pfam" id="PF26090">
    <property type="entry name" value="SH3_HelY"/>
    <property type="match status" value="1"/>
</dbReference>
<dbReference type="Pfam" id="PF08148">
    <property type="entry name" value="DSHCT"/>
    <property type="match status" value="1"/>
</dbReference>
<dbReference type="GO" id="GO:0004386">
    <property type="term" value="F:helicase activity"/>
    <property type="evidence" value="ECO:0007669"/>
    <property type="project" value="UniProtKB-KW"/>
</dbReference>
<dbReference type="Proteomes" id="UP000259211">
    <property type="component" value="Unassembled WGS sequence"/>
</dbReference>
<keyword evidence="4" id="KW-0067">ATP-binding</keyword>
<evidence type="ECO:0000313" key="9">
    <source>
        <dbReference type="Proteomes" id="UP000259211"/>
    </source>
</evidence>
<evidence type="ECO:0000256" key="1">
    <source>
        <dbReference type="ARBA" id="ARBA00022741"/>
    </source>
</evidence>
<dbReference type="GO" id="GO:0003676">
    <property type="term" value="F:nucleic acid binding"/>
    <property type="evidence" value="ECO:0007669"/>
    <property type="project" value="InterPro"/>
</dbReference>
<dbReference type="InterPro" id="IPR011545">
    <property type="entry name" value="DEAD/DEAH_box_helicase_dom"/>
</dbReference>
<dbReference type="InterPro" id="IPR050699">
    <property type="entry name" value="RNA-DNA_Helicase"/>
</dbReference>
<feature type="domain" description="Helicase ATP-binding" evidence="6">
    <location>
        <begin position="24"/>
        <end position="182"/>
    </location>
</feature>
<dbReference type="Gene3D" id="1.10.3380.30">
    <property type="match status" value="1"/>
</dbReference>
<dbReference type="PANTHER" id="PTHR12131">
    <property type="entry name" value="ATP-DEPENDENT RNA AND DNA HELICASE"/>
    <property type="match status" value="1"/>
</dbReference>
<dbReference type="InterPro" id="IPR001650">
    <property type="entry name" value="Helicase_C-like"/>
</dbReference>
<feature type="region of interest" description="Disordered" evidence="5">
    <location>
        <begin position="226"/>
        <end position="281"/>
    </location>
</feature>
<dbReference type="PROSITE" id="PS51192">
    <property type="entry name" value="HELICASE_ATP_BIND_1"/>
    <property type="match status" value="1"/>
</dbReference>
<dbReference type="Gene3D" id="3.40.50.300">
    <property type="entry name" value="P-loop containing nucleotide triphosphate hydrolases"/>
    <property type="match status" value="2"/>
</dbReference>
<dbReference type="GO" id="GO:0070478">
    <property type="term" value="P:nuclear-transcribed mRNA catabolic process, 3'-5' exonucleolytic nonsense-mediated decay"/>
    <property type="evidence" value="ECO:0007669"/>
    <property type="project" value="TreeGrafter"/>
</dbReference>
<name>A0A3E2DHQ9_9ACTN</name>
<dbReference type="PROSITE" id="PS51194">
    <property type="entry name" value="HELICASE_CTER"/>
    <property type="match status" value="1"/>
</dbReference>
<evidence type="ECO:0000259" key="6">
    <source>
        <dbReference type="PROSITE" id="PS51192"/>
    </source>
</evidence>
<dbReference type="SMART" id="SM00490">
    <property type="entry name" value="HELICc"/>
    <property type="match status" value="1"/>
</dbReference>
<dbReference type="CDD" id="cd18795">
    <property type="entry name" value="SF2_C_Ski2"/>
    <property type="match status" value="1"/>
</dbReference>
<sequence length="919" mass="101279">MSETLDRFIAGLSFEPDDYQVTACQDLDDGAGVLVAAPTGAGKTVVGEYATDLALASGLKCFYTTPIKALSNQKFHDLVARHGEDQVGLLTGDVTINSEAPVVVMTTEVLRNMIYRNSHTLDTLGWVVLDEVHYLADRFRGPVWEEVILGLDPQVKIVGLSATVSNAEEFGEWLDEVRGDVRVVVSERRPVPLTQHVAVGWRLHDLFGDRRLTDVNPELISIAKEESRFQRDDSRRPRGRSGKGKRNVSYGSGRFGGASAQRRGRGGRDKPRGPRNQPSRIQVVRSLQRANLLPAIIFVFSRAGCDAAVSQLLNTDLVLTSQREARQLRRIAERHGEGLTDEERRAVGWNHFVAAFERGIAAHHAGLLPVLKAIVEEGFVAGLLKVVIATETLALGINMPARTVVLEKLVKYNGQTHADITPGEYTQLTGRAGRRGIDTQGHAVVCWQAGMDPRAVAGLASRRTYPLNSAFVPTYNMAVNLVGSMGREKARDLLEHSFAQFQTDRRLGGSAVRSRKTQSEIDAYLKAAHCEHGDFAEYARMREEIGELEHEQARLRKGERPSQVADSLSRLDSGDVIAVPSGPYAGWVVVVDPGTHGKRGKRPHPLVMTPGRTVIRLGHEDVDAPVKRVAGVTVPRHFHPGNQADRRSLGKALDRVLDGLGQPVIQPKRPEVDAELAERIRELRARMRQHPCHSCPDRESHARFAERAMRLSRRSERELAKARAKATSIATQFERIVLVLEALGYLGEGGQDVTDAGRMLSGIYSELDLVTAEAIRRGVFDKLDYPQLAAVLSTIVHESRPGDRGHLHRMPDHGSESAESQLRAVRAEIGLLERDHRIERPRDLDIGFAEMAYAWAAGAGLETVLDDMSAGDFVRRVRQVCDLAGQIAHAGVSEELAHTCRQVVGAMQRGVVTMDREEE</sequence>
<dbReference type="GO" id="GO:0005524">
    <property type="term" value="F:ATP binding"/>
    <property type="evidence" value="ECO:0007669"/>
    <property type="project" value="UniProtKB-KW"/>
</dbReference>
<feature type="domain" description="Helicase C-terminal" evidence="7">
    <location>
        <begin position="286"/>
        <end position="483"/>
    </location>
</feature>
<dbReference type="InterPro" id="IPR012961">
    <property type="entry name" value="Ski2/MTR4_C"/>
</dbReference>
<evidence type="ECO:0000313" key="8">
    <source>
        <dbReference type="EMBL" id="RFT44959.1"/>
    </source>
</evidence>
<evidence type="ECO:0000256" key="2">
    <source>
        <dbReference type="ARBA" id="ARBA00022801"/>
    </source>
</evidence>
<dbReference type="InterPro" id="IPR014001">
    <property type="entry name" value="Helicase_ATP-bd"/>
</dbReference>
<dbReference type="Pfam" id="PF00271">
    <property type="entry name" value="Helicase_C"/>
    <property type="match status" value="1"/>
</dbReference>
<dbReference type="Pfam" id="PF00270">
    <property type="entry name" value="DEAD"/>
    <property type="match status" value="1"/>
</dbReference>
<evidence type="ECO:0000256" key="5">
    <source>
        <dbReference type="SAM" id="MobiDB-lite"/>
    </source>
</evidence>
<dbReference type="SMART" id="SM01142">
    <property type="entry name" value="DSHCT"/>
    <property type="match status" value="1"/>
</dbReference>
<feature type="compositionally biased region" description="Basic and acidic residues" evidence="5">
    <location>
        <begin position="226"/>
        <end position="236"/>
    </location>
</feature>
<dbReference type="EMBL" id="NOWI01000004">
    <property type="protein sequence ID" value="RFT44959.1"/>
    <property type="molecule type" value="Genomic_DNA"/>
</dbReference>
<gene>
    <name evidence="8" type="ORF">CHT91_05815</name>
</gene>
<evidence type="ECO:0000259" key="7">
    <source>
        <dbReference type="PROSITE" id="PS51194"/>
    </source>
</evidence>
<feature type="compositionally biased region" description="Basic residues" evidence="5">
    <location>
        <begin position="237"/>
        <end position="246"/>
    </location>
</feature>